<dbReference type="STRING" id="994573.T472_0207655"/>
<keyword evidence="1" id="KW-0560">Oxidoreductase</keyword>
<keyword evidence="4" id="KW-1185">Reference proteome</keyword>
<dbReference type="Gene3D" id="3.40.50.720">
    <property type="entry name" value="NAD(P)-binding Rossmann-like Domain"/>
    <property type="match status" value="1"/>
</dbReference>
<dbReference type="RefSeq" id="WP_023384263.1">
    <property type="nucleotide sequence ID" value="NZ_AXUN02000146.1"/>
</dbReference>
<dbReference type="InterPro" id="IPR002347">
    <property type="entry name" value="SDR_fam"/>
</dbReference>
<dbReference type="SUPFAM" id="SSF51735">
    <property type="entry name" value="NAD(P)-binding Rossmann-fold domains"/>
    <property type="match status" value="1"/>
</dbReference>
<dbReference type="GO" id="GO:0016491">
    <property type="term" value="F:oxidoreductase activity"/>
    <property type="evidence" value="ECO:0007669"/>
    <property type="project" value="UniProtKB-KW"/>
</dbReference>
<evidence type="ECO:0000313" key="4">
    <source>
        <dbReference type="Proteomes" id="UP000017747"/>
    </source>
</evidence>
<dbReference type="InterPro" id="IPR036291">
    <property type="entry name" value="NAD(P)-bd_dom_sf"/>
</dbReference>
<name>V7I872_9CLOT</name>
<dbReference type="PRINTS" id="PR00081">
    <property type="entry name" value="GDHRDH"/>
</dbReference>
<feature type="domain" description="Ketoreductase" evidence="2">
    <location>
        <begin position="29"/>
        <end position="220"/>
    </location>
</feature>
<dbReference type="Pfam" id="PF00106">
    <property type="entry name" value="adh_short"/>
    <property type="match status" value="1"/>
</dbReference>
<reference evidence="3 4" key="1">
    <citation type="journal article" date="2014" name="Genome Announc.">
        <title>Genome Sequence of Youngiibacter fragilis, the Type Strain of the Genus Youngiibacter.</title>
        <authorList>
            <person name="Wawrik C.B."/>
            <person name="Callaghan A.V."/>
            <person name="Stamps B.W."/>
            <person name="Wawrik B."/>
        </authorList>
    </citation>
    <scope>NUCLEOTIDE SEQUENCE [LARGE SCALE GENOMIC DNA]</scope>
    <source>
        <strain evidence="3 4">232.1</strain>
    </source>
</reference>
<dbReference type="eggNOG" id="COG1028">
    <property type="taxonomic scope" value="Bacteria"/>
</dbReference>
<evidence type="ECO:0000256" key="1">
    <source>
        <dbReference type="ARBA" id="ARBA00023002"/>
    </source>
</evidence>
<organism evidence="3 4">
    <name type="scientific">Youngiibacter fragilis 232.1</name>
    <dbReference type="NCBI Taxonomy" id="994573"/>
    <lineage>
        <taxon>Bacteria</taxon>
        <taxon>Bacillati</taxon>
        <taxon>Bacillota</taxon>
        <taxon>Clostridia</taxon>
        <taxon>Eubacteriales</taxon>
        <taxon>Clostridiaceae</taxon>
        <taxon>Youngiibacter</taxon>
    </lineage>
</organism>
<dbReference type="PANTHER" id="PTHR43157">
    <property type="entry name" value="PHOSPHATIDYLINOSITOL-GLYCAN BIOSYNTHESIS CLASS F PROTEIN-RELATED"/>
    <property type="match status" value="1"/>
</dbReference>
<sequence>MRFELPDELMLLKNRKMVQKKSSEMMEGKVVVITGATSGVGLEAAKRLAQGKAHLVMVGRNPEKLNRLQLRLQSEHGVQADAIVSDLADLETVRGAADRILRSYPRIDVLINCAGMHSTKVTYTREGFETVFCVNHLASFLLTNLLLDRMKESAPSRILQVNSEGHRFNGLDIGDLDWKRRHYTGLRGYGASKTAQLMTVWELCDELKGTGVTINAMHPGDVKTNIGMDNGFIYRFFNRHFIRPFLSDPEVSGESIYYLVADPSMKDVSGSFFHLTVPEVPAKHAMDREKGKAVYEISKQLAGLK</sequence>
<dbReference type="EMBL" id="AXUN02000146">
    <property type="protein sequence ID" value="ETA81187.1"/>
    <property type="molecule type" value="Genomic_DNA"/>
</dbReference>
<evidence type="ECO:0000313" key="3">
    <source>
        <dbReference type="EMBL" id="ETA81187.1"/>
    </source>
</evidence>
<dbReference type="AlphaFoldDB" id="V7I872"/>
<gene>
    <name evidence="3" type="ORF">T472_0207655</name>
</gene>
<dbReference type="OrthoDB" id="9809821at2"/>
<dbReference type="InterPro" id="IPR057326">
    <property type="entry name" value="KR_dom"/>
</dbReference>
<dbReference type="SMART" id="SM00822">
    <property type="entry name" value="PKS_KR"/>
    <property type="match status" value="1"/>
</dbReference>
<comment type="caution">
    <text evidence="3">The sequence shown here is derived from an EMBL/GenBank/DDBJ whole genome shotgun (WGS) entry which is preliminary data.</text>
</comment>
<dbReference type="PANTHER" id="PTHR43157:SF31">
    <property type="entry name" value="PHOSPHATIDYLINOSITOL-GLYCAN BIOSYNTHESIS CLASS F PROTEIN"/>
    <property type="match status" value="1"/>
</dbReference>
<dbReference type="Proteomes" id="UP000017747">
    <property type="component" value="Unassembled WGS sequence"/>
</dbReference>
<accession>V7I872</accession>
<dbReference type="PATRIC" id="fig|994573.3.peg.1421"/>
<evidence type="ECO:0000259" key="2">
    <source>
        <dbReference type="SMART" id="SM00822"/>
    </source>
</evidence>
<protein>
    <submittedName>
        <fullName evidence="3">Short-chain dehydrogenase</fullName>
    </submittedName>
</protein>
<proteinExistence type="predicted"/>